<keyword evidence="2" id="KW-0813">Transport</keyword>
<dbReference type="OrthoDB" id="9779023at2"/>
<dbReference type="InterPro" id="IPR052157">
    <property type="entry name" value="BCAA_transport_permease"/>
</dbReference>
<comment type="subcellular location">
    <subcellularLocation>
        <location evidence="1">Cell membrane</location>
        <topology evidence="1">Multi-pass membrane protein</topology>
    </subcellularLocation>
</comment>
<dbReference type="PANTHER" id="PTHR11795:SF450">
    <property type="entry name" value="ABC TRANSPORTER PERMEASE PROTEIN"/>
    <property type="match status" value="1"/>
</dbReference>
<feature type="transmembrane region" description="Helical" evidence="9">
    <location>
        <begin position="89"/>
        <end position="109"/>
    </location>
</feature>
<keyword evidence="4 9" id="KW-0812">Transmembrane</keyword>
<evidence type="ECO:0000256" key="8">
    <source>
        <dbReference type="ARBA" id="ARBA00037998"/>
    </source>
</evidence>
<dbReference type="AlphaFoldDB" id="A0A3L7AJ37"/>
<keyword evidence="5" id="KW-0029">Amino-acid transport</keyword>
<sequence length="290" mass="30275">MVDFLQFLLSGITRGSIYGLVGVGFALIFRSSHAINFAQGEFVMIGGMATVFFLTLGLPLVLAAAGAVVAAALIGALLQRLAIAQAKNASVLTIIIITIGAGMMLRGAAEIVMGRNFHSYPAFSGELPVDLLGAKMQSQSLWVVAALVLVTIGIHFFFARTRLGKAVEATFSNRFAATVIGINVPRILIVCFMLSAAIGALGGVVMTPITLTHFELGVPLALKGFCAAIVGGLTSPFGAIIGGLILGLSEAFAGGYISPTYQEAVAFVIIIAMLIFRPQGLFGRRAVERV</sequence>
<accession>A0A3L7AJ37</accession>
<dbReference type="GO" id="GO:0006865">
    <property type="term" value="P:amino acid transport"/>
    <property type="evidence" value="ECO:0007669"/>
    <property type="project" value="UniProtKB-KW"/>
</dbReference>
<comment type="similarity">
    <text evidence="8">Belongs to the binding-protein-dependent transport system permease family. LivHM subfamily.</text>
</comment>
<dbReference type="EMBL" id="RCTF01000003">
    <property type="protein sequence ID" value="RLP80409.1"/>
    <property type="molecule type" value="Genomic_DNA"/>
</dbReference>
<dbReference type="RefSeq" id="WP_121622203.1">
    <property type="nucleotide sequence ID" value="NZ_JACIIW010000006.1"/>
</dbReference>
<dbReference type="GO" id="GO:0005886">
    <property type="term" value="C:plasma membrane"/>
    <property type="evidence" value="ECO:0007669"/>
    <property type="project" value="UniProtKB-SubCell"/>
</dbReference>
<reference evidence="10 11" key="1">
    <citation type="submission" date="2018-10" db="EMBL/GenBank/DDBJ databases">
        <title>Xanthobacter tagetidis genome sequencing and assembly.</title>
        <authorList>
            <person name="Maclea K.S."/>
            <person name="Goen A.E."/>
            <person name="Fatima S.A."/>
        </authorList>
    </citation>
    <scope>NUCLEOTIDE SEQUENCE [LARGE SCALE GENOMIC DNA]</scope>
    <source>
        <strain evidence="10 11">ATCC 700314</strain>
    </source>
</reference>
<comment type="caution">
    <text evidence="10">The sequence shown here is derived from an EMBL/GenBank/DDBJ whole genome shotgun (WGS) entry which is preliminary data.</text>
</comment>
<evidence type="ECO:0000256" key="7">
    <source>
        <dbReference type="ARBA" id="ARBA00023136"/>
    </source>
</evidence>
<evidence type="ECO:0000313" key="11">
    <source>
        <dbReference type="Proteomes" id="UP000269692"/>
    </source>
</evidence>
<dbReference type="InterPro" id="IPR001851">
    <property type="entry name" value="ABC_transp_permease"/>
</dbReference>
<name>A0A3L7AJ37_9HYPH</name>
<evidence type="ECO:0000256" key="1">
    <source>
        <dbReference type="ARBA" id="ARBA00004651"/>
    </source>
</evidence>
<feature type="transmembrane region" description="Helical" evidence="9">
    <location>
        <begin position="187"/>
        <end position="212"/>
    </location>
</feature>
<gene>
    <name evidence="10" type="ORF">D9R14_04925</name>
</gene>
<protein>
    <submittedName>
        <fullName evidence="10">Branched-chain amino acid ABC transporter permease</fullName>
    </submittedName>
</protein>
<evidence type="ECO:0000256" key="3">
    <source>
        <dbReference type="ARBA" id="ARBA00022475"/>
    </source>
</evidence>
<proteinExistence type="inferred from homology"/>
<dbReference type="GO" id="GO:0022857">
    <property type="term" value="F:transmembrane transporter activity"/>
    <property type="evidence" value="ECO:0007669"/>
    <property type="project" value="InterPro"/>
</dbReference>
<dbReference type="Pfam" id="PF02653">
    <property type="entry name" value="BPD_transp_2"/>
    <property type="match status" value="1"/>
</dbReference>
<feature type="transmembrane region" description="Helical" evidence="9">
    <location>
        <begin position="141"/>
        <end position="158"/>
    </location>
</feature>
<dbReference type="PANTHER" id="PTHR11795">
    <property type="entry name" value="BRANCHED-CHAIN AMINO ACID TRANSPORT SYSTEM PERMEASE PROTEIN LIVH"/>
    <property type="match status" value="1"/>
</dbReference>
<keyword evidence="6 9" id="KW-1133">Transmembrane helix</keyword>
<feature type="transmembrane region" description="Helical" evidence="9">
    <location>
        <begin position="6"/>
        <end position="29"/>
    </location>
</feature>
<dbReference type="CDD" id="cd06582">
    <property type="entry name" value="TM_PBP1_LivH_like"/>
    <property type="match status" value="1"/>
</dbReference>
<feature type="transmembrane region" description="Helical" evidence="9">
    <location>
        <begin position="260"/>
        <end position="276"/>
    </location>
</feature>
<feature type="transmembrane region" description="Helical" evidence="9">
    <location>
        <begin position="50"/>
        <end position="77"/>
    </location>
</feature>
<evidence type="ECO:0000256" key="6">
    <source>
        <dbReference type="ARBA" id="ARBA00022989"/>
    </source>
</evidence>
<keyword evidence="7 9" id="KW-0472">Membrane</keyword>
<dbReference type="Proteomes" id="UP000269692">
    <property type="component" value="Unassembled WGS sequence"/>
</dbReference>
<organism evidence="10 11">
    <name type="scientific">Xanthobacter tagetidis</name>
    <dbReference type="NCBI Taxonomy" id="60216"/>
    <lineage>
        <taxon>Bacteria</taxon>
        <taxon>Pseudomonadati</taxon>
        <taxon>Pseudomonadota</taxon>
        <taxon>Alphaproteobacteria</taxon>
        <taxon>Hyphomicrobiales</taxon>
        <taxon>Xanthobacteraceae</taxon>
        <taxon>Xanthobacter</taxon>
    </lineage>
</organism>
<evidence type="ECO:0000256" key="9">
    <source>
        <dbReference type="SAM" id="Phobius"/>
    </source>
</evidence>
<feature type="transmembrane region" description="Helical" evidence="9">
    <location>
        <begin position="224"/>
        <end position="248"/>
    </location>
</feature>
<evidence type="ECO:0000313" key="10">
    <source>
        <dbReference type="EMBL" id="RLP80409.1"/>
    </source>
</evidence>
<evidence type="ECO:0000256" key="2">
    <source>
        <dbReference type="ARBA" id="ARBA00022448"/>
    </source>
</evidence>
<evidence type="ECO:0000256" key="5">
    <source>
        <dbReference type="ARBA" id="ARBA00022970"/>
    </source>
</evidence>
<evidence type="ECO:0000256" key="4">
    <source>
        <dbReference type="ARBA" id="ARBA00022692"/>
    </source>
</evidence>
<keyword evidence="11" id="KW-1185">Reference proteome</keyword>
<keyword evidence="3" id="KW-1003">Cell membrane</keyword>